<dbReference type="GO" id="GO:0046872">
    <property type="term" value="F:metal ion binding"/>
    <property type="evidence" value="ECO:0007669"/>
    <property type="project" value="UniProtKB-KW"/>
</dbReference>
<dbReference type="AlphaFoldDB" id="A0A3B1AQS5"/>
<feature type="domain" description="UmuC" evidence="7">
    <location>
        <begin position="15"/>
        <end position="195"/>
    </location>
</feature>
<dbReference type="InterPro" id="IPR043128">
    <property type="entry name" value="Rev_trsase/Diguanyl_cyclase"/>
</dbReference>
<dbReference type="CDD" id="cd03586">
    <property type="entry name" value="PolY_Pol_IV_kappa"/>
    <property type="match status" value="1"/>
</dbReference>
<proteinExistence type="predicted"/>
<dbReference type="PANTHER" id="PTHR11076:SF33">
    <property type="entry name" value="DNA POLYMERASE KAPPA"/>
    <property type="match status" value="1"/>
</dbReference>
<dbReference type="FunFam" id="3.40.1170.60:FF:000003">
    <property type="entry name" value="DNA polymerase eta"/>
    <property type="match status" value="1"/>
</dbReference>
<dbReference type="GO" id="GO:0009432">
    <property type="term" value="P:SOS response"/>
    <property type="evidence" value="ECO:0007669"/>
    <property type="project" value="TreeGrafter"/>
</dbReference>
<keyword evidence="3" id="KW-0479">Metal-binding</keyword>
<organism evidence="8">
    <name type="scientific">hydrothermal vent metagenome</name>
    <dbReference type="NCBI Taxonomy" id="652676"/>
    <lineage>
        <taxon>unclassified sequences</taxon>
        <taxon>metagenomes</taxon>
        <taxon>ecological metagenomes</taxon>
    </lineage>
</organism>
<dbReference type="EMBL" id="UOFS01000054">
    <property type="protein sequence ID" value="VAX02164.1"/>
    <property type="molecule type" value="Genomic_DNA"/>
</dbReference>
<reference evidence="8" key="1">
    <citation type="submission" date="2018-06" db="EMBL/GenBank/DDBJ databases">
        <authorList>
            <person name="Zhirakovskaya E."/>
        </authorList>
    </citation>
    <scope>NUCLEOTIDE SEQUENCE</scope>
</reference>
<dbReference type="GO" id="GO:0003684">
    <property type="term" value="F:damaged DNA binding"/>
    <property type="evidence" value="ECO:0007669"/>
    <property type="project" value="InterPro"/>
</dbReference>
<dbReference type="GO" id="GO:0003887">
    <property type="term" value="F:DNA-directed DNA polymerase activity"/>
    <property type="evidence" value="ECO:0007669"/>
    <property type="project" value="UniProtKB-EC"/>
</dbReference>
<dbReference type="InterPro" id="IPR022880">
    <property type="entry name" value="DNApol_IV"/>
</dbReference>
<dbReference type="Gene3D" id="1.10.150.20">
    <property type="entry name" value="5' to 3' exonuclease, C-terminal subdomain"/>
    <property type="match status" value="1"/>
</dbReference>
<protein>
    <submittedName>
        <fullName evidence="8">DNA polymerase IV</fullName>
        <ecNumber evidence="8">2.7.7.7</ecNumber>
    </submittedName>
</protein>
<dbReference type="Pfam" id="PF00817">
    <property type="entry name" value="IMS"/>
    <property type="match status" value="1"/>
</dbReference>
<dbReference type="EC" id="2.7.7.7" evidence="8"/>
<dbReference type="PROSITE" id="PS50173">
    <property type="entry name" value="UMUC"/>
    <property type="match status" value="1"/>
</dbReference>
<dbReference type="Gene3D" id="3.30.70.270">
    <property type="match status" value="1"/>
</dbReference>
<keyword evidence="1 8" id="KW-0808">Transferase</keyword>
<dbReference type="InterPro" id="IPR001126">
    <property type="entry name" value="UmuC"/>
</dbReference>
<evidence type="ECO:0000256" key="4">
    <source>
        <dbReference type="ARBA" id="ARBA00022763"/>
    </source>
</evidence>
<dbReference type="PANTHER" id="PTHR11076">
    <property type="entry name" value="DNA REPAIR POLYMERASE UMUC / TRANSFERASE FAMILY MEMBER"/>
    <property type="match status" value="1"/>
</dbReference>
<evidence type="ECO:0000256" key="1">
    <source>
        <dbReference type="ARBA" id="ARBA00022679"/>
    </source>
</evidence>
<dbReference type="InterPro" id="IPR017961">
    <property type="entry name" value="DNA_pol_Y-fam_little_finger"/>
</dbReference>
<evidence type="ECO:0000259" key="7">
    <source>
        <dbReference type="PROSITE" id="PS50173"/>
    </source>
</evidence>
<sequence>MKNNRYCPVHWKRAFIHMDMDAFFASIEQNDFPELRGKPVAVTNGEVGTCIITSSYEARRFGVKTGMRLQEAQQRCPRLIQRPARPERYAAVSTIIMQALQDISPDIEVFSVDEAFIDVSHCQRLHGTAVRMAQLTRDKVKQVSGLSCGIGVSGDKTTAKFAAKLNKPDGITIIPPWETKKYLHDVSVTSLCGIAEGVGDFLAAHGVYRCGEITRLPVSVLARRFGNIGRRIWLMCQGLDPDKAQLEVAAPKTLGHGKVMPPHTHDLKTIQTFLLHMSEKLASRLRQHNLQAMKYFVGLRLGAGFWLGDKLRLSHASNDGKAIYKLCLHVLETKWNNDAIVQVQITALDPRPERQQLELFEQHDEVAIQINQVMDKVNHLYGEFALAPARLVNRSSMPNVIAPAWKPTGHRQSIPIATKK</sequence>
<name>A0A3B1AQS5_9ZZZZ</name>
<accession>A0A3B1AQS5</accession>
<keyword evidence="2 8" id="KW-0548">Nucleotidyltransferase</keyword>
<keyword evidence="6" id="KW-0234">DNA repair</keyword>
<evidence type="ECO:0000256" key="6">
    <source>
        <dbReference type="ARBA" id="ARBA00023204"/>
    </source>
</evidence>
<dbReference type="Pfam" id="PF11799">
    <property type="entry name" value="IMS_C"/>
    <property type="match status" value="1"/>
</dbReference>
<dbReference type="SUPFAM" id="SSF56672">
    <property type="entry name" value="DNA/RNA polymerases"/>
    <property type="match status" value="1"/>
</dbReference>
<dbReference type="Gene3D" id="3.30.1490.100">
    <property type="entry name" value="DNA polymerase, Y-family, little finger domain"/>
    <property type="match status" value="1"/>
</dbReference>
<dbReference type="InterPro" id="IPR036775">
    <property type="entry name" value="DNA_pol_Y-fam_lit_finger_sf"/>
</dbReference>
<dbReference type="InterPro" id="IPR043502">
    <property type="entry name" value="DNA/RNA_pol_sf"/>
</dbReference>
<dbReference type="Gene3D" id="3.40.1170.60">
    <property type="match status" value="1"/>
</dbReference>
<evidence type="ECO:0000256" key="2">
    <source>
        <dbReference type="ARBA" id="ARBA00022695"/>
    </source>
</evidence>
<dbReference type="SUPFAM" id="SSF100879">
    <property type="entry name" value="Lesion bypass DNA polymerase (Y-family), little finger domain"/>
    <property type="match status" value="1"/>
</dbReference>
<evidence type="ECO:0000256" key="5">
    <source>
        <dbReference type="ARBA" id="ARBA00022842"/>
    </source>
</evidence>
<dbReference type="GO" id="GO:0006281">
    <property type="term" value="P:DNA repair"/>
    <property type="evidence" value="ECO:0007669"/>
    <property type="project" value="UniProtKB-KW"/>
</dbReference>
<evidence type="ECO:0000313" key="8">
    <source>
        <dbReference type="EMBL" id="VAX02164.1"/>
    </source>
</evidence>
<keyword evidence="4" id="KW-0227">DNA damage</keyword>
<dbReference type="InterPro" id="IPR050116">
    <property type="entry name" value="DNA_polymerase-Y"/>
</dbReference>
<gene>
    <name evidence="8" type="ORF">MNBD_GAMMA22-428</name>
</gene>
<dbReference type="GO" id="GO:0005829">
    <property type="term" value="C:cytosol"/>
    <property type="evidence" value="ECO:0007669"/>
    <property type="project" value="TreeGrafter"/>
</dbReference>
<dbReference type="GO" id="GO:0042276">
    <property type="term" value="P:error-prone translesion synthesis"/>
    <property type="evidence" value="ECO:0007669"/>
    <property type="project" value="TreeGrafter"/>
</dbReference>
<evidence type="ECO:0000256" key="3">
    <source>
        <dbReference type="ARBA" id="ARBA00022723"/>
    </source>
</evidence>
<keyword evidence="5" id="KW-0460">Magnesium</keyword>